<keyword evidence="3" id="KW-1185">Reference proteome</keyword>
<feature type="region of interest" description="Disordered" evidence="1">
    <location>
        <begin position="258"/>
        <end position="285"/>
    </location>
</feature>
<dbReference type="Proteomes" id="UP000194761">
    <property type="component" value="Unassembled WGS sequence"/>
</dbReference>
<evidence type="ECO:0000313" key="3">
    <source>
        <dbReference type="Proteomes" id="UP000194761"/>
    </source>
</evidence>
<reference evidence="2 3" key="1">
    <citation type="submission" date="2017-05" db="EMBL/GenBank/DDBJ databases">
        <title>Biotechnological potential of actinobacteria isolated from South African environments.</title>
        <authorList>
            <person name="Le Roes-Hill M."/>
            <person name="Prins A."/>
            <person name="Durrell K.A."/>
        </authorList>
    </citation>
    <scope>NUCLEOTIDE SEQUENCE [LARGE SCALE GENOMIC DNA]</scope>
    <source>
        <strain evidence="2">M26</strain>
    </source>
</reference>
<dbReference type="EMBL" id="NGFP01000034">
    <property type="protein sequence ID" value="OUC97619.1"/>
    <property type="molecule type" value="Genomic_DNA"/>
</dbReference>
<feature type="compositionally biased region" description="Basic and acidic residues" evidence="1">
    <location>
        <begin position="276"/>
        <end position="285"/>
    </location>
</feature>
<organism evidence="2 3">
    <name type="scientific">Streptosporangium minutum</name>
    <dbReference type="NCBI Taxonomy" id="569862"/>
    <lineage>
        <taxon>Bacteria</taxon>
        <taxon>Bacillati</taxon>
        <taxon>Actinomycetota</taxon>
        <taxon>Actinomycetes</taxon>
        <taxon>Streptosporangiales</taxon>
        <taxon>Streptosporangiaceae</taxon>
        <taxon>Streptosporangium</taxon>
    </lineage>
</organism>
<protein>
    <submittedName>
        <fullName evidence="2">Uncharacterized protein</fullName>
    </submittedName>
</protein>
<proteinExistence type="predicted"/>
<name>A0A243RRV5_9ACTN</name>
<gene>
    <name evidence="2" type="ORF">CA984_10385</name>
</gene>
<evidence type="ECO:0000313" key="2">
    <source>
        <dbReference type="EMBL" id="OUC97619.1"/>
    </source>
</evidence>
<evidence type="ECO:0000256" key="1">
    <source>
        <dbReference type="SAM" id="MobiDB-lite"/>
    </source>
</evidence>
<dbReference type="AlphaFoldDB" id="A0A243RRV5"/>
<comment type="caution">
    <text evidence="2">The sequence shown here is derived from an EMBL/GenBank/DDBJ whole genome shotgun (WGS) entry which is preliminary data.</text>
</comment>
<sequence>MKRLMAGQFTVKVTEVGNISPGSLSRVVNNTAKWFQYDVKRAGSIQLGSKGVVASDLTRRVIFTREDSTVILKDLVSKGDPVGRSLHVQRRTHRSVAANGKLYTTGPLYTKGHGWALRGPVHGGGAFNDQIINLFEPTTLQRLLADTDSKKRWPGRMGGAPGHKYVMVYGGTLTFADLYAASPTFRATIGPELDAILAKATVTWWLTTGMDGRPLKISSMWDTWIAGRPIQPKRVEGSATTEFLSWRSGVTIKAPQKFTKVDGPAGGLPEFDDPMEVIREREKRE</sequence>
<accession>A0A243RRV5</accession>